<evidence type="ECO:0000256" key="5">
    <source>
        <dbReference type="RuleBase" id="RU004417"/>
    </source>
</evidence>
<evidence type="ECO:0000256" key="1">
    <source>
        <dbReference type="ARBA" id="ARBA00003868"/>
    </source>
</evidence>
<organism evidence="8 9">
    <name type="scientific">Spongiibacter thalassae</name>
    <dbReference type="NCBI Taxonomy" id="2721624"/>
    <lineage>
        <taxon>Bacteria</taxon>
        <taxon>Pseudomonadati</taxon>
        <taxon>Pseudomonadota</taxon>
        <taxon>Gammaproteobacteria</taxon>
        <taxon>Cellvibrionales</taxon>
        <taxon>Spongiibacteraceae</taxon>
        <taxon>Spongiibacter</taxon>
    </lineage>
</organism>
<dbReference type="InterPro" id="IPR006095">
    <property type="entry name" value="Glu/Leu/Phe/Val/Trp_DH"/>
</dbReference>
<dbReference type="CDD" id="cd01075">
    <property type="entry name" value="NAD_bind_Leu_Phe_Val_DH"/>
    <property type="match status" value="1"/>
</dbReference>
<dbReference type="Gene3D" id="3.40.50.10860">
    <property type="entry name" value="Leucine Dehydrogenase, chain A, domain 1"/>
    <property type="match status" value="1"/>
</dbReference>
<dbReference type="SUPFAM" id="SSF53223">
    <property type="entry name" value="Aminoacid dehydrogenase-like, N-terminal domain"/>
    <property type="match status" value="1"/>
</dbReference>
<dbReference type="PRINTS" id="PR00082">
    <property type="entry name" value="GLFDHDRGNASE"/>
</dbReference>
<dbReference type="InterPro" id="IPR006097">
    <property type="entry name" value="Glu/Leu/Phe/Val/Trp_DH_dimer"/>
</dbReference>
<sequence>MGVFSTDSFDNHESVSFFSDADTGLRAIIAVHSSRLGAAVGGCRMYPYSSEGAAIDDALRLSRGMTYKSALAGLPMGGGKAVIIGDPSADKTPALLRAFGDCVERLGGRYVTAEDSGTTVADMACIAERTRFVSGLNAGPSRHGGDPSPYTAYGVFRGIQQAWRVKKGETATLAGCRVLVQGAGAVGRHLIALLIAEGAQVMAADINADNLQKSVAMGASAIAQDEVFSVATDIFAPCAMGSVFTTANVMSIQAEVIAGAANNQLEGPEVAKILARRGILYAPDFAINAGGIIDVYYQRSGGEHRQVISHIERTVSVLEQILRRAQCEQRDTHSVAEEMAEQRLLQGGEGPLKTAASGSLHQVGM</sequence>
<comment type="caution">
    <text evidence="8">The sequence shown here is derived from an EMBL/GenBank/DDBJ whole genome shotgun (WGS) entry which is preliminary data.</text>
</comment>
<evidence type="ECO:0000256" key="6">
    <source>
        <dbReference type="SAM" id="MobiDB-lite"/>
    </source>
</evidence>
<dbReference type="SUPFAM" id="SSF51735">
    <property type="entry name" value="NAD(P)-binding Rossmann-fold domains"/>
    <property type="match status" value="1"/>
</dbReference>
<dbReference type="PROSITE" id="PS00074">
    <property type="entry name" value="GLFV_DEHYDROGENASE"/>
    <property type="match status" value="1"/>
</dbReference>
<feature type="region of interest" description="Disordered" evidence="6">
    <location>
        <begin position="346"/>
        <end position="365"/>
    </location>
</feature>
<dbReference type="Pfam" id="PF02812">
    <property type="entry name" value="ELFV_dehydrog_N"/>
    <property type="match status" value="1"/>
</dbReference>
<dbReference type="Gene3D" id="3.40.50.720">
    <property type="entry name" value="NAD(P)-binding Rossmann-like Domain"/>
    <property type="match status" value="1"/>
</dbReference>
<dbReference type="SMART" id="SM00839">
    <property type="entry name" value="ELFV_dehydrog"/>
    <property type="match status" value="1"/>
</dbReference>
<comment type="similarity">
    <text evidence="2 5">Belongs to the Glu/Leu/Phe/Val dehydrogenases family.</text>
</comment>
<dbReference type="InterPro" id="IPR006096">
    <property type="entry name" value="Glu/Leu/Phe/Val/Trp_DH_C"/>
</dbReference>
<proteinExistence type="inferred from homology"/>
<evidence type="ECO:0000313" key="8">
    <source>
        <dbReference type="EMBL" id="NKI17675.1"/>
    </source>
</evidence>
<dbReference type="InterPro" id="IPR036291">
    <property type="entry name" value="NAD(P)-bd_dom_sf"/>
</dbReference>
<keyword evidence="4" id="KW-0520">NAD</keyword>
<dbReference type="InterPro" id="IPR016211">
    <property type="entry name" value="Glu/Phe/Leu/Val/Trp_DH_bac/arc"/>
</dbReference>
<protein>
    <submittedName>
        <fullName evidence="8">Glu/Leu/Phe/Val dehydrogenase</fullName>
    </submittedName>
</protein>
<feature type="compositionally biased region" description="Polar residues" evidence="6">
    <location>
        <begin position="356"/>
        <end position="365"/>
    </location>
</feature>
<dbReference type="PANTHER" id="PTHR42722:SF1">
    <property type="entry name" value="VALINE DEHYDROGENASE"/>
    <property type="match status" value="1"/>
</dbReference>
<name>A0ABX1GEQ0_9GAMM</name>
<dbReference type="Pfam" id="PF00208">
    <property type="entry name" value="ELFV_dehydrog"/>
    <property type="match status" value="1"/>
</dbReference>
<accession>A0ABX1GEQ0</accession>
<dbReference type="PANTHER" id="PTHR42722">
    <property type="entry name" value="LEUCINE DEHYDROGENASE"/>
    <property type="match status" value="1"/>
</dbReference>
<evidence type="ECO:0000256" key="4">
    <source>
        <dbReference type="ARBA" id="ARBA00023027"/>
    </source>
</evidence>
<keyword evidence="3 5" id="KW-0560">Oxidoreductase</keyword>
<dbReference type="EMBL" id="JAAWWK010000003">
    <property type="protein sequence ID" value="NKI17675.1"/>
    <property type="molecule type" value="Genomic_DNA"/>
</dbReference>
<evidence type="ECO:0000256" key="3">
    <source>
        <dbReference type="ARBA" id="ARBA00023002"/>
    </source>
</evidence>
<dbReference type="InterPro" id="IPR033524">
    <property type="entry name" value="Glu/Leu/Phe/Val_DH_AS"/>
</dbReference>
<reference evidence="8 9" key="1">
    <citation type="submission" date="2020-04" db="EMBL/GenBank/DDBJ databases">
        <authorList>
            <person name="Yoon J."/>
        </authorList>
    </citation>
    <scope>NUCLEOTIDE SEQUENCE [LARGE SCALE GENOMIC DNA]</scope>
    <source>
        <strain evidence="8 9">KMU-166</strain>
    </source>
</reference>
<dbReference type="RefSeq" id="WP_168450222.1">
    <property type="nucleotide sequence ID" value="NZ_JAAWWK010000003.1"/>
</dbReference>
<dbReference type="PIRSF" id="PIRSF000188">
    <property type="entry name" value="Phe_leu_dh"/>
    <property type="match status" value="1"/>
</dbReference>
<dbReference type="Proteomes" id="UP000765845">
    <property type="component" value="Unassembled WGS sequence"/>
</dbReference>
<evidence type="ECO:0000259" key="7">
    <source>
        <dbReference type="SMART" id="SM00839"/>
    </source>
</evidence>
<feature type="domain" description="Glutamate/phenylalanine/leucine/valine/L-tryptophan dehydrogenase C-terminal" evidence="7">
    <location>
        <begin position="145"/>
        <end position="350"/>
    </location>
</feature>
<keyword evidence="9" id="KW-1185">Reference proteome</keyword>
<evidence type="ECO:0000313" key="9">
    <source>
        <dbReference type="Proteomes" id="UP000765845"/>
    </source>
</evidence>
<comment type="function">
    <text evidence="1">Catalyzes the reversible oxidative deamination of glutamate to alpha-ketoglutarate and ammonia.</text>
</comment>
<evidence type="ECO:0000256" key="2">
    <source>
        <dbReference type="ARBA" id="ARBA00006382"/>
    </source>
</evidence>
<gene>
    <name evidence="8" type="ORF">HCU74_09605</name>
</gene>
<dbReference type="InterPro" id="IPR046346">
    <property type="entry name" value="Aminoacid_DH-like_N_sf"/>
</dbReference>